<dbReference type="SUPFAM" id="SSF74653">
    <property type="entry name" value="TolA/TonB C-terminal domain"/>
    <property type="match status" value="1"/>
</dbReference>
<evidence type="ECO:0000256" key="1">
    <source>
        <dbReference type="ARBA" id="ARBA00004167"/>
    </source>
</evidence>
<dbReference type="EMBL" id="ACEO02000004">
    <property type="protein sequence ID" value="EFC52479.1"/>
    <property type="molecule type" value="Genomic_DNA"/>
</dbReference>
<keyword evidence="5" id="KW-0732">Signal</keyword>
<organism evidence="7 8">
    <name type="scientific">Neisseria subflava NJ9703</name>
    <dbReference type="NCBI Taxonomy" id="546268"/>
    <lineage>
        <taxon>Bacteria</taxon>
        <taxon>Pseudomonadati</taxon>
        <taxon>Pseudomonadota</taxon>
        <taxon>Betaproteobacteria</taxon>
        <taxon>Neisseriales</taxon>
        <taxon>Neisseriaceae</taxon>
        <taxon>Neisseria</taxon>
    </lineage>
</organism>
<dbReference type="RefSeq" id="WP_004519868.1">
    <property type="nucleotide sequence ID" value="NZ_ACEO02000004.1"/>
</dbReference>
<sequence length="104" mass="11329">MKTTKLLASALLFAAVFGTAQAADTETLEAMKAQNGSVKTVLMDVFTTPAGDVDRVNIIQSSGNPEMDERAVKSVSKYPYPKRKTASKYQHTVTFETNVEVINN</sequence>
<evidence type="ECO:0000313" key="7">
    <source>
        <dbReference type="EMBL" id="EFC52479.1"/>
    </source>
</evidence>
<evidence type="ECO:0000256" key="3">
    <source>
        <dbReference type="ARBA" id="ARBA00022989"/>
    </source>
</evidence>
<keyword evidence="3" id="KW-1133">Transmembrane helix</keyword>
<accession>A0A9W5IRJ4</accession>
<dbReference type="InterPro" id="IPR037682">
    <property type="entry name" value="TonB_C"/>
</dbReference>
<feature type="domain" description="TonB C-terminal" evidence="6">
    <location>
        <begin position="40"/>
        <end position="96"/>
    </location>
</feature>
<gene>
    <name evidence="7" type="ORF">NEISUBOT_04226</name>
</gene>
<feature type="signal peptide" evidence="5">
    <location>
        <begin position="1"/>
        <end position="22"/>
    </location>
</feature>
<dbReference type="Proteomes" id="UP000004621">
    <property type="component" value="Unassembled WGS sequence"/>
</dbReference>
<dbReference type="NCBIfam" id="TIGR01352">
    <property type="entry name" value="tonB_Cterm"/>
    <property type="match status" value="1"/>
</dbReference>
<feature type="chain" id="PRO_5040996770" evidence="5">
    <location>
        <begin position="23"/>
        <end position="104"/>
    </location>
</feature>
<evidence type="ECO:0000256" key="4">
    <source>
        <dbReference type="ARBA" id="ARBA00023136"/>
    </source>
</evidence>
<dbReference type="Gene3D" id="3.30.1150.10">
    <property type="match status" value="1"/>
</dbReference>
<dbReference type="Pfam" id="PF03544">
    <property type="entry name" value="TonB_C"/>
    <property type="match status" value="1"/>
</dbReference>
<dbReference type="AlphaFoldDB" id="A0A9W5IRJ4"/>
<name>A0A9W5IRJ4_NEISU</name>
<evidence type="ECO:0000313" key="8">
    <source>
        <dbReference type="Proteomes" id="UP000004621"/>
    </source>
</evidence>
<comment type="subcellular location">
    <subcellularLocation>
        <location evidence="1">Membrane</location>
        <topology evidence="1">Single-pass membrane protein</topology>
    </subcellularLocation>
</comment>
<evidence type="ECO:0000256" key="2">
    <source>
        <dbReference type="ARBA" id="ARBA00022692"/>
    </source>
</evidence>
<comment type="caution">
    <text evidence="7">The sequence shown here is derived from an EMBL/GenBank/DDBJ whole genome shotgun (WGS) entry which is preliminary data.</text>
</comment>
<reference evidence="7 8" key="1">
    <citation type="submission" date="2010-01" db="EMBL/GenBank/DDBJ databases">
        <authorList>
            <person name="Weinstock G."/>
            <person name="Sodergren E."/>
            <person name="Clifton S."/>
            <person name="Fulton L."/>
            <person name="Fulton B."/>
            <person name="Courtney L."/>
            <person name="Fronick C."/>
            <person name="Harrison M."/>
            <person name="Strong C."/>
            <person name="Farmer C."/>
            <person name="Delahaunty K."/>
            <person name="Markovic C."/>
            <person name="Hall O."/>
            <person name="Minx P."/>
            <person name="Tomlinson C."/>
            <person name="Mitreva M."/>
            <person name="Nelson J."/>
            <person name="Hou S."/>
            <person name="Wollam A."/>
            <person name="Pepin K.H."/>
            <person name="Johnson M."/>
            <person name="Bhonagiri V."/>
            <person name="Nash W.E."/>
            <person name="Warren W."/>
            <person name="Chinwalla A."/>
            <person name="Mardis E.R."/>
            <person name="Wilson R.K."/>
        </authorList>
    </citation>
    <scope>NUCLEOTIDE SEQUENCE [LARGE SCALE GENOMIC DNA]</scope>
    <source>
        <strain evidence="7 8">NJ9703</strain>
    </source>
</reference>
<keyword evidence="4" id="KW-0472">Membrane</keyword>
<dbReference type="GO" id="GO:0016020">
    <property type="term" value="C:membrane"/>
    <property type="evidence" value="ECO:0007669"/>
    <property type="project" value="UniProtKB-SubCell"/>
</dbReference>
<dbReference type="GO" id="GO:0055085">
    <property type="term" value="P:transmembrane transport"/>
    <property type="evidence" value="ECO:0007669"/>
    <property type="project" value="InterPro"/>
</dbReference>
<evidence type="ECO:0000259" key="6">
    <source>
        <dbReference type="Pfam" id="PF03544"/>
    </source>
</evidence>
<proteinExistence type="predicted"/>
<evidence type="ECO:0000256" key="5">
    <source>
        <dbReference type="SAM" id="SignalP"/>
    </source>
</evidence>
<keyword evidence="2" id="KW-0812">Transmembrane</keyword>
<protein>
    <submittedName>
        <fullName evidence="7">TonB family domain protein</fullName>
    </submittedName>
</protein>
<dbReference type="InterPro" id="IPR006260">
    <property type="entry name" value="TonB/TolA_C"/>
</dbReference>